<dbReference type="InterPro" id="IPR039796">
    <property type="entry name" value="MIP18"/>
</dbReference>
<keyword evidence="9" id="KW-0496">Mitochondrion</keyword>
<accession>A0A368GI25</accession>
<evidence type="ECO:0000259" key="15">
    <source>
        <dbReference type="Pfam" id="PF01883"/>
    </source>
</evidence>
<keyword evidence="8" id="KW-0811">Translocation</keyword>
<feature type="compositionally biased region" description="Polar residues" evidence="13">
    <location>
        <begin position="431"/>
        <end position="444"/>
    </location>
</feature>
<evidence type="ECO:0000256" key="11">
    <source>
        <dbReference type="ARBA" id="ARBA00059904"/>
    </source>
</evidence>
<evidence type="ECO:0000313" key="16">
    <source>
        <dbReference type="EMBL" id="RCN44024.1"/>
    </source>
</evidence>
<dbReference type="Proteomes" id="UP000252519">
    <property type="component" value="Unassembled WGS sequence"/>
</dbReference>
<dbReference type="FunFam" id="1.10.287.110:FF:000006">
    <property type="entry name" value="Import inner membrane translocase subunit TIM16"/>
    <property type="match status" value="1"/>
</dbReference>
<dbReference type="InterPro" id="IPR015507">
    <property type="entry name" value="rRNA-MeTfrase_E"/>
</dbReference>
<dbReference type="GO" id="GO:0097361">
    <property type="term" value="C:cytosolic [4Fe-4S] assembly targeting complex"/>
    <property type="evidence" value="ECO:0007669"/>
    <property type="project" value="TreeGrafter"/>
</dbReference>
<comment type="function">
    <text evidence="11">Regulates ATP-dependent protein translocation into the mitochondrial matrix.</text>
</comment>
<dbReference type="Gene3D" id="6.10.250.1280">
    <property type="match status" value="1"/>
</dbReference>
<dbReference type="Gene3D" id="3.40.50.150">
    <property type="entry name" value="Vaccinia Virus protein VP39"/>
    <property type="match status" value="1"/>
</dbReference>
<keyword evidence="7" id="KW-0653">Protein transport</keyword>
<evidence type="ECO:0000256" key="5">
    <source>
        <dbReference type="ARBA" id="ARBA00022792"/>
    </source>
</evidence>
<dbReference type="GO" id="GO:0051604">
    <property type="term" value="P:protein maturation"/>
    <property type="evidence" value="ECO:0007669"/>
    <property type="project" value="InterPro"/>
</dbReference>
<reference evidence="16 17" key="1">
    <citation type="submission" date="2014-10" db="EMBL/GenBank/DDBJ databases">
        <title>Draft genome of the hookworm Ancylostoma caninum.</title>
        <authorList>
            <person name="Mitreva M."/>
        </authorList>
    </citation>
    <scope>NUCLEOTIDE SEQUENCE [LARGE SCALE GENOMIC DNA]</scope>
    <source>
        <strain evidence="16 17">Baltimore</strain>
    </source>
</reference>
<protein>
    <recommendedName>
        <fullName evidence="12">Mitochondrial import inner membrane translocase subunit tim-16</fullName>
    </recommendedName>
</protein>
<evidence type="ECO:0000256" key="6">
    <source>
        <dbReference type="ARBA" id="ARBA00022829"/>
    </source>
</evidence>
<dbReference type="Gene3D" id="3.30.300.130">
    <property type="entry name" value="Fe-S cluster assembly (FSCA)"/>
    <property type="match status" value="1"/>
</dbReference>
<dbReference type="GO" id="GO:0001510">
    <property type="term" value="P:RNA methylation"/>
    <property type="evidence" value="ECO:0007669"/>
    <property type="project" value="InterPro"/>
</dbReference>
<evidence type="ECO:0000256" key="3">
    <source>
        <dbReference type="ARBA" id="ARBA00010381"/>
    </source>
</evidence>
<comment type="caution">
    <text evidence="16">The sequence shown here is derived from an EMBL/GenBank/DDBJ whole genome shotgun (WGS) entry which is preliminary data.</text>
</comment>
<comment type="similarity">
    <text evidence="3">Belongs to the MIP18 family.</text>
</comment>
<name>A0A368GI25_ANCCA</name>
<dbReference type="InterPro" id="IPR002877">
    <property type="entry name" value="RNA_MeTrfase_FtsJ_dom"/>
</dbReference>
<dbReference type="Gene3D" id="1.10.287.110">
    <property type="entry name" value="DnaJ domain"/>
    <property type="match status" value="1"/>
</dbReference>
<dbReference type="EMBL" id="JOJR01000140">
    <property type="protein sequence ID" value="RCN44024.1"/>
    <property type="molecule type" value="Genomic_DNA"/>
</dbReference>
<proteinExistence type="inferred from homology"/>
<evidence type="ECO:0000256" key="7">
    <source>
        <dbReference type="ARBA" id="ARBA00022927"/>
    </source>
</evidence>
<dbReference type="OrthoDB" id="20105at2759"/>
<keyword evidence="16" id="KW-0808">Transferase</keyword>
<sequence>MGIERLENANPQIFTVRSRERTNTADLMNENVEDPIDALEIFELIRDINDPEHPYTLEQLNVVQEELIRVYKDNKHTYVDVRFTPTIPHCSMATLIGLAIRVKLARSLHPRIKIRVSITEGSHNTEEAINRQLADKERVAAAMENTNLMHAVNQCLALPDKLQMGCVSACSQFAQFCLPATSSCRFFASKAKANTMKYLRRQATDEFAVKAREHSYRARSAFKLIEIDDRFEVLKPGMTVLDVGCAPGSWSQVVVERCGLKEKTSTGYLLGVDLQVVVPIRGADIISMSDITAEETQNLISQKLNGRTVDVVLSDMAPNPSGDSATDHLRLTNLCRTVFHLFAPPSECSDPPLFTLSSNGKYLCKMWDGAERKSFMVELLKYFRQWSGSMPWRHAVKVVLAAGEAVAKALTRAVREEIRQSQQAAARHGTKTGQSASETKESANANARMGISLEESLQILNIKPPIDPKEVEKNYDHLFNINDKTKGGSFYLQSKIYRAKERIDEELRRQGLNTEKKPPSEQEGQKKVENGN</sequence>
<dbReference type="Pfam" id="PF01883">
    <property type="entry name" value="FeS_assembly_P"/>
    <property type="match status" value="1"/>
</dbReference>
<organism evidence="16 17">
    <name type="scientific">Ancylostoma caninum</name>
    <name type="common">Dog hookworm</name>
    <dbReference type="NCBI Taxonomy" id="29170"/>
    <lineage>
        <taxon>Eukaryota</taxon>
        <taxon>Metazoa</taxon>
        <taxon>Ecdysozoa</taxon>
        <taxon>Nematoda</taxon>
        <taxon>Chromadorea</taxon>
        <taxon>Rhabditida</taxon>
        <taxon>Rhabditina</taxon>
        <taxon>Rhabditomorpha</taxon>
        <taxon>Strongyloidea</taxon>
        <taxon>Ancylostomatidae</taxon>
        <taxon>Ancylostomatinae</taxon>
        <taxon>Ancylostoma</taxon>
    </lineage>
</organism>
<evidence type="ECO:0000259" key="14">
    <source>
        <dbReference type="Pfam" id="PF01728"/>
    </source>
</evidence>
<feature type="region of interest" description="Disordered" evidence="13">
    <location>
        <begin position="420"/>
        <end position="444"/>
    </location>
</feature>
<dbReference type="GO" id="GO:0015031">
    <property type="term" value="P:protein transport"/>
    <property type="evidence" value="ECO:0007669"/>
    <property type="project" value="UniProtKB-KW"/>
</dbReference>
<dbReference type="GO" id="GO:0007059">
    <property type="term" value="P:chromosome segregation"/>
    <property type="evidence" value="ECO:0007669"/>
    <property type="project" value="UniProtKB-KW"/>
</dbReference>
<dbReference type="SUPFAM" id="SSF53335">
    <property type="entry name" value="S-adenosyl-L-methionine-dependent methyltransferases"/>
    <property type="match status" value="1"/>
</dbReference>
<keyword evidence="10" id="KW-0472">Membrane</keyword>
<dbReference type="PANTHER" id="PTHR12377">
    <property type="entry name" value="CYTOSOLIC IRON-SULFUR ASSEMBLY COMPONENT 2B-RELATED"/>
    <property type="match status" value="1"/>
</dbReference>
<keyword evidence="4" id="KW-0813">Transport</keyword>
<evidence type="ECO:0000256" key="1">
    <source>
        <dbReference type="ARBA" id="ARBA00004443"/>
    </source>
</evidence>
<dbReference type="PANTHER" id="PTHR12377:SF0">
    <property type="entry name" value="CYTOSOLIC IRON-SULFUR ASSEMBLY COMPONENT 2B"/>
    <property type="match status" value="1"/>
</dbReference>
<comment type="subcellular location">
    <subcellularLocation>
        <location evidence="1">Mitochondrion inner membrane</location>
        <topology evidence="1">Peripheral membrane protein</topology>
        <orientation evidence="1">Matrix side</orientation>
    </subcellularLocation>
</comment>
<dbReference type="InterPro" id="IPR034904">
    <property type="entry name" value="FSCA_dom_sf"/>
</dbReference>
<evidence type="ECO:0000256" key="4">
    <source>
        <dbReference type="ARBA" id="ARBA00022448"/>
    </source>
</evidence>
<dbReference type="Pfam" id="PF03656">
    <property type="entry name" value="Pam16"/>
    <property type="match status" value="1"/>
</dbReference>
<evidence type="ECO:0000256" key="2">
    <source>
        <dbReference type="ARBA" id="ARBA00008817"/>
    </source>
</evidence>
<evidence type="ECO:0000256" key="12">
    <source>
        <dbReference type="ARBA" id="ARBA00071356"/>
    </source>
</evidence>
<comment type="similarity">
    <text evidence="2">Belongs to the TIM16/PAM16 family.</text>
</comment>
<dbReference type="FunFam" id="3.30.300.130:FF:000005">
    <property type="entry name" value="Mitotic spindle-associated mmxd complex subunit"/>
    <property type="match status" value="1"/>
</dbReference>
<dbReference type="STRING" id="29170.A0A368GI25"/>
<feature type="domain" description="Ribosomal RNA methyltransferase FtsJ" evidence="14">
    <location>
        <begin position="216"/>
        <end position="386"/>
    </location>
</feature>
<dbReference type="SUPFAM" id="SSF117916">
    <property type="entry name" value="Fe-S cluster assembly (FSCA) domain-like"/>
    <property type="match status" value="1"/>
</dbReference>
<evidence type="ECO:0000256" key="9">
    <source>
        <dbReference type="ARBA" id="ARBA00023128"/>
    </source>
</evidence>
<dbReference type="GO" id="GO:0008168">
    <property type="term" value="F:methyltransferase activity"/>
    <property type="evidence" value="ECO:0007669"/>
    <property type="project" value="UniProtKB-KW"/>
</dbReference>
<gene>
    <name evidence="16" type="ORF">ANCCAN_09969</name>
</gene>
<evidence type="ECO:0000256" key="13">
    <source>
        <dbReference type="SAM" id="MobiDB-lite"/>
    </source>
</evidence>
<evidence type="ECO:0000313" key="17">
    <source>
        <dbReference type="Proteomes" id="UP000252519"/>
    </source>
</evidence>
<dbReference type="GO" id="GO:0005743">
    <property type="term" value="C:mitochondrial inner membrane"/>
    <property type="evidence" value="ECO:0007669"/>
    <property type="project" value="UniProtKB-SubCell"/>
</dbReference>
<dbReference type="AlphaFoldDB" id="A0A368GI25"/>
<dbReference type="Pfam" id="PF01728">
    <property type="entry name" value="FtsJ"/>
    <property type="match status" value="1"/>
</dbReference>
<keyword evidence="6" id="KW-0159">Chromosome partition</keyword>
<evidence type="ECO:0000256" key="10">
    <source>
        <dbReference type="ARBA" id="ARBA00023136"/>
    </source>
</evidence>
<feature type="region of interest" description="Disordered" evidence="13">
    <location>
        <begin position="507"/>
        <end position="532"/>
    </location>
</feature>
<dbReference type="InterPro" id="IPR029063">
    <property type="entry name" value="SAM-dependent_MTases_sf"/>
</dbReference>
<dbReference type="InterPro" id="IPR036869">
    <property type="entry name" value="J_dom_sf"/>
</dbReference>
<dbReference type="HAMAP" id="MF_01547">
    <property type="entry name" value="RNA_methyltr_E"/>
    <property type="match status" value="1"/>
</dbReference>
<evidence type="ECO:0000256" key="8">
    <source>
        <dbReference type="ARBA" id="ARBA00023010"/>
    </source>
</evidence>
<feature type="domain" description="MIP18 family-like" evidence="15">
    <location>
        <begin position="40"/>
        <end position="110"/>
    </location>
</feature>
<keyword evidence="5" id="KW-0999">Mitochondrion inner membrane</keyword>
<keyword evidence="16" id="KW-0489">Methyltransferase</keyword>
<dbReference type="InterPro" id="IPR002744">
    <property type="entry name" value="MIP18-like"/>
</dbReference>
<keyword evidence="17" id="KW-1185">Reference proteome</keyword>